<reference evidence="2 3" key="1">
    <citation type="journal article" date="2023" name="bioRxiv">
        <title>Conserved and derived expression patterns and positive selection on dental genes reveal complex evolutionary context of ever-growing rodent molars.</title>
        <authorList>
            <person name="Calamari Z.T."/>
            <person name="Song A."/>
            <person name="Cohen E."/>
            <person name="Akter M."/>
            <person name="Roy R.D."/>
            <person name="Hallikas O."/>
            <person name="Christensen M.M."/>
            <person name="Li P."/>
            <person name="Marangoni P."/>
            <person name="Jernvall J."/>
            <person name="Klein O.D."/>
        </authorList>
    </citation>
    <scope>NUCLEOTIDE SEQUENCE [LARGE SCALE GENOMIC DNA]</scope>
    <source>
        <strain evidence="2">V071</strain>
    </source>
</reference>
<feature type="region of interest" description="Disordered" evidence="1">
    <location>
        <begin position="28"/>
        <end position="135"/>
    </location>
</feature>
<feature type="compositionally biased region" description="Basic and acidic residues" evidence="1">
    <location>
        <begin position="32"/>
        <end position="44"/>
    </location>
</feature>
<feature type="compositionally biased region" description="Polar residues" evidence="1">
    <location>
        <begin position="117"/>
        <end position="131"/>
    </location>
</feature>
<protein>
    <submittedName>
        <fullName evidence="2">Uncharacterized protein</fullName>
    </submittedName>
</protein>
<gene>
    <name evidence="2" type="ORF">U0070_011471</name>
</gene>
<name>A0AAW0HKH4_MYOGA</name>
<organism evidence="2 3">
    <name type="scientific">Myodes glareolus</name>
    <name type="common">Bank vole</name>
    <name type="synonym">Clethrionomys glareolus</name>
    <dbReference type="NCBI Taxonomy" id="447135"/>
    <lineage>
        <taxon>Eukaryota</taxon>
        <taxon>Metazoa</taxon>
        <taxon>Chordata</taxon>
        <taxon>Craniata</taxon>
        <taxon>Vertebrata</taxon>
        <taxon>Euteleostomi</taxon>
        <taxon>Mammalia</taxon>
        <taxon>Eutheria</taxon>
        <taxon>Euarchontoglires</taxon>
        <taxon>Glires</taxon>
        <taxon>Rodentia</taxon>
        <taxon>Myomorpha</taxon>
        <taxon>Muroidea</taxon>
        <taxon>Cricetidae</taxon>
        <taxon>Arvicolinae</taxon>
        <taxon>Myodes</taxon>
    </lineage>
</organism>
<sequence length="151" mass="16131">MFKMWFGPLLILMPKLYPGLPEARFGLGTPEKNAKAEPKVDGGCRARSSSSIPTSPKPLLQSPKPSPGPRPSIPQKPRTASRPEDTPDSPSGPSSPKVALLPPILKKVPSDKERDGQNSPQPSPRTFSQEGKNIFPLALFTPESVISKGGA</sequence>
<feature type="compositionally biased region" description="Low complexity" evidence="1">
    <location>
        <begin position="53"/>
        <end position="63"/>
    </location>
</feature>
<keyword evidence="3" id="KW-1185">Reference proteome</keyword>
<evidence type="ECO:0000313" key="3">
    <source>
        <dbReference type="Proteomes" id="UP001488838"/>
    </source>
</evidence>
<comment type="caution">
    <text evidence="2">The sequence shown here is derived from an EMBL/GenBank/DDBJ whole genome shotgun (WGS) entry which is preliminary data.</text>
</comment>
<dbReference type="AlphaFoldDB" id="A0AAW0HKH4"/>
<evidence type="ECO:0000256" key="1">
    <source>
        <dbReference type="SAM" id="MobiDB-lite"/>
    </source>
</evidence>
<dbReference type="EMBL" id="JBBHLL010000426">
    <property type="protein sequence ID" value="KAK7803290.1"/>
    <property type="molecule type" value="Genomic_DNA"/>
</dbReference>
<proteinExistence type="predicted"/>
<evidence type="ECO:0000313" key="2">
    <source>
        <dbReference type="EMBL" id="KAK7803290.1"/>
    </source>
</evidence>
<accession>A0AAW0HKH4</accession>
<feature type="compositionally biased region" description="Pro residues" evidence="1">
    <location>
        <begin position="64"/>
        <end position="74"/>
    </location>
</feature>
<dbReference type="Proteomes" id="UP001488838">
    <property type="component" value="Unassembled WGS sequence"/>
</dbReference>